<dbReference type="Gene3D" id="3.20.20.70">
    <property type="entry name" value="Aldolase class I"/>
    <property type="match status" value="1"/>
</dbReference>
<dbReference type="InterPro" id="IPR000891">
    <property type="entry name" value="PYR_CT"/>
</dbReference>
<dbReference type="PANTHER" id="PTHR42880">
    <property type="entry name" value="HOMOCITRATE SYNTHASE"/>
    <property type="match status" value="1"/>
</dbReference>
<keyword evidence="4" id="KW-0489">Methyltransferase</keyword>
<evidence type="ECO:0000259" key="3">
    <source>
        <dbReference type="PROSITE" id="PS50991"/>
    </source>
</evidence>
<dbReference type="OrthoDB" id="9804858at2"/>
<comment type="caution">
    <text evidence="4">The sequence shown here is derived from an EMBL/GenBank/DDBJ whole genome shotgun (WGS) entry which is preliminary data.</text>
</comment>
<dbReference type="PANTHER" id="PTHR42880:SF1">
    <property type="entry name" value="ISOPROPYLMALATE_HOMOCITRATE_CITRAMALATE SYNTHASE FAMILY PROTEIN"/>
    <property type="match status" value="1"/>
</dbReference>
<dbReference type="Pfam" id="PF00682">
    <property type="entry name" value="HMGL-like"/>
    <property type="match status" value="1"/>
</dbReference>
<dbReference type="AlphaFoldDB" id="A0A0D2G9B7"/>
<gene>
    <name evidence="4" type="ORF">X474_24730</name>
</gene>
<dbReference type="CDD" id="cd07947">
    <property type="entry name" value="DRE_TIM_Re_CS"/>
    <property type="match status" value="1"/>
</dbReference>
<dbReference type="RefSeq" id="WP_082464571.1">
    <property type="nucleotide sequence ID" value="NZ_AZAC01000056.1"/>
</dbReference>
<dbReference type="InterPro" id="IPR013785">
    <property type="entry name" value="Aldolase_TIM"/>
</dbReference>
<evidence type="ECO:0000256" key="2">
    <source>
        <dbReference type="ARBA" id="ARBA00022679"/>
    </source>
</evidence>
<dbReference type="GO" id="GO:0008168">
    <property type="term" value="F:methyltransferase activity"/>
    <property type="evidence" value="ECO:0007669"/>
    <property type="project" value="UniProtKB-KW"/>
</dbReference>
<dbReference type="PROSITE" id="PS50991">
    <property type="entry name" value="PYR_CT"/>
    <property type="match status" value="1"/>
</dbReference>
<dbReference type="SUPFAM" id="SSF51569">
    <property type="entry name" value="Aldolase"/>
    <property type="match status" value="1"/>
</dbReference>
<dbReference type="InParanoid" id="A0A0D2G9B7"/>
<evidence type="ECO:0000313" key="4">
    <source>
        <dbReference type="EMBL" id="KIX11452.1"/>
    </source>
</evidence>
<feature type="domain" description="Pyruvate carboxyltransferase" evidence="3">
    <location>
        <begin position="58"/>
        <end position="328"/>
    </location>
</feature>
<dbReference type="Pfam" id="PF22673">
    <property type="entry name" value="MCP-like_PDC_1"/>
    <property type="match status" value="1"/>
</dbReference>
<accession>A0A0D2G9B7</accession>
<comment type="similarity">
    <text evidence="1">Belongs to the alpha-IPM synthase/homocitrate synthase family.</text>
</comment>
<dbReference type="CDD" id="cd18773">
    <property type="entry name" value="PDC1_HK_sensor"/>
    <property type="match status" value="1"/>
</dbReference>
<dbReference type="Gene3D" id="3.30.450.20">
    <property type="entry name" value="PAS domain"/>
    <property type="match status" value="1"/>
</dbReference>
<dbReference type="PATRIC" id="fig|1429043.3.peg.5232"/>
<sequence>MAKWNARRRLLDHTHGVHVTQLTETKEPNLMREVFPYTDVCRIDFDYKVQPLDPPDEMLITDTTFRDGQQARPPYKAEQIVAIYDLMHRLSGPKGIIRQSEFFLYSEKDREAVRKCQELGHRFPEITGWVRANKDELKVVKELNLKETGILTSVSDYHIFLKLGLDRKKALDKYLGVVKDALDMGIRPRCHFEDITRADIYGFVVPFGRELAKLREESGVDIKIRLCDTMGYGVTYPGSALPRSVPKLVRAIIEDASCPGMLMEWHGHNDFYKVLINATTAWLYGCGAANGTLLGFGERTGNTPLEALVMEYISLKGKDDGMDPKVITEIADYFTNAIGYHIPPATPFVGRDFNSTSAGIHADGLMKNPEIYNIFDTEAVLDRPYSIAITDKSGLAGVVHWLNQRLKLKDDAKVDKRHPGVQRIYNWVKQQYEDGRLTTIGNAEMEVVSRKHLPQMFVSEFDRLKKHAIALAHSIGKDLIEREELKTMAPAMVEPLLEDYLEANPFIQFMYMVNDQGYMVTKNITHITDRAKYGRASLDVDYSDRDWFIQPMKDGKVYVSDFYTSRFTNALCITVSGPVRNTDDRIVGILGADIRLEELLKMEAKEANGGNS</sequence>
<reference evidence="4 5" key="1">
    <citation type="submission" date="2013-11" db="EMBL/GenBank/DDBJ databases">
        <title>Metagenomic analysis of a methanogenic consortium involved in long chain n-alkane degradation.</title>
        <authorList>
            <person name="Davidova I.A."/>
            <person name="Callaghan A.V."/>
            <person name="Wawrik B."/>
            <person name="Pruitt S."/>
            <person name="Marks C."/>
            <person name="Duncan K.E."/>
            <person name="Suflita J.M."/>
        </authorList>
    </citation>
    <scope>NUCLEOTIDE SEQUENCE [LARGE SCALE GENOMIC DNA]</scope>
    <source>
        <strain evidence="4 5">SPR</strain>
    </source>
</reference>
<keyword evidence="5" id="KW-1185">Reference proteome</keyword>
<evidence type="ECO:0000256" key="1">
    <source>
        <dbReference type="ARBA" id="ARBA00006154"/>
    </source>
</evidence>
<dbReference type="Proteomes" id="UP000032233">
    <property type="component" value="Unassembled WGS sequence"/>
</dbReference>
<proteinExistence type="inferred from homology"/>
<keyword evidence="2 4" id="KW-0808">Transferase</keyword>
<dbReference type="STRING" id="1429043.X474_24730"/>
<dbReference type="EMBL" id="AZAC01000056">
    <property type="protein sequence ID" value="KIX11452.1"/>
    <property type="molecule type" value="Genomic_DNA"/>
</dbReference>
<organism evidence="4 5">
    <name type="scientific">Dethiosulfatarculus sandiegensis</name>
    <dbReference type="NCBI Taxonomy" id="1429043"/>
    <lineage>
        <taxon>Bacteria</taxon>
        <taxon>Pseudomonadati</taxon>
        <taxon>Thermodesulfobacteriota</taxon>
        <taxon>Desulfarculia</taxon>
        <taxon>Desulfarculales</taxon>
        <taxon>Desulfarculaceae</taxon>
        <taxon>Dethiosulfatarculus</taxon>
    </lineage>
</organism>
<protein>
    <submittedName>
        <fullName evidence="4">Histone-lysine N-methyltransferase</fullName>
    </submittedName>
</protein>
<evidence type="ECO:0000313" key="5">
    <source>
        <dbReference type="Proteomes" id="UP000032233"/>
    </source>
</evidence>
<dbReference type="InterPro" id="IPR029151">
    <property type="entry name" value="Sensor-like_sf"/>
</dbReference>
<name>A0A0D2G9B7_9BACT</name>
<dbReference type="GO" id="GO:0032259">
    <property type="term" value="P:methylation"/>
    <property type="evidence" value="ECO:0007669"/>
    <property type="project" value="UniProtKB-KW"/>
</dbReference>
<dbReference type="SUPFAM" id="SSF103190">
    <property type="entry name" value="Sensory domain-like"/>
    <property type="match status" value="1"/>
</dbReference>